<dbReference type="SUPFAM" id="SSF55073">
    <property type="entry name" value="Nucleotide cyclase"/>
    <property type="match status" value="1"/>
</dbReference>
<evidence type="ECO:0000313" key="4">
    <source>
        <dbReference type="EMBL" id="OLP61641.1"/>
    </source>
</evidence>
<keyword evidence="1" id="KW-1133">Transmembrane helix</keyword>
<name>A0A1Q9B0Y2_9HYPH</name>
<dbReference type="SMART" id="SM00267">
    <property type="entry name" value="GGDEF"/>
    <property type="match status" value="1"/>
</dbReference>
<keyword evidence="1" id="KW-0812">Transmembrane</keyword>
<dbReference type="Proteomes" id="UP000186364">
    <property type="component" value="Unassembled WGS sequence"/>
</dbReference>
<dbReference type="InterPro" id="IPR007892">
    <property type="entry name" value="CHASE4"/>
</dbReference>
<dbReference type="AlphaFoldDB" id="A0A1Q9B0Y2"/>
<feature type="domain" description="GGDEF" evidence="3">
    <location>
        <begin position="317"/>
        <end position="446"/>
    </location>
</feature>
<dbReference type="PROSITE" id="PS50887">
    <property type="entry name" value="GGDEF"/>
    <property type="match status" value="1"/>
</dbReference>
<organism evidence="4 5">
    <name type="scientific">Xaviernesmea oryzae</name>
    <dbReference type="NCBI Taxonomy" id="464029"/>
    <lineage>
        <taxon>Bacteria</taxon>
        <taxon>Pseudomonadati</taxon>
        <taxon>Pseudomonadota</taxon>
        <taxon>Alphaproteobacteria</taxon>
        <taxon>Hyphomicrobiales</taxon>
        <taxon>Rhizobiaceae</taxon>
        <taxon>Rhizobium/Agrobacterium group</taxon>
        <taxon>Xaviernesmea</taxon>
    </lineage>
</organism>
<dbReference type="NCBIfam" id="TIGR00254">
    <property type="entry name" value="GGDEF"/>
    <property type="match status" value="1"/>
</dbReference>
<reference evidence="4 5" key="1">
    <citation type="submission" date="2016-09" db="EMBL/GenBank/DDBJ databases">
        <title>Rhizobium sp. nov., a novel species isolated from the rice rhizosphere.</title>
        <authorList>
            <person name="Zhao J."/>
            <person name="Zhang X."/>
        </authorList>
    </citation>
    <scope>NUCLEOTIDE SEQUENCE [LARGE SCALE GENOMIC DNA]</scope>
    <source>
        <strain evidence="4 5">1.7048</strain>
    </source>
</reference>
<dbReference type="Pfam" id="PF00990">
    <property type="entry name" value="GGDEF"/>
    <property type="match status" value="1"/>
</dbReference>
<dbReference type="EMBL" id="MKIP01000031">
    <property type="protein sequence ID" value="OLP61641.1"/>
    <property type="molecule type" value="Genomic_DNA"/>
</dbReference>
<dbReference type="Pfam" id="PF00563">
    <property type="entry name" value="EAL"/>
    <property type="match status" value="1"/>
</dbReference>
<dbReference type="InterPro" id="IPR029787">
    <property type="entry name" value="Nucleotide_cyclase"/>
</dbReference>
<accession>A0A1Q9B0Y2</accession>
<dbReference type="Gene3D" id="3.20.20.450">
    <property type="entry name" value="EAL domain"/>
    <property type="match status" value="1"/>
</dbReference>
<keyword evidence="1" id="KW-0472">Membrane</keyword>
<evidence type="ECO:0000259" key="3">
    <source>
        <dbReference type="PROSITE" id="PS50887"/>
    </source>
</evidence>
<dbReference type="SUPFAM" id="SSF141868">
    <property type="entry name" value="EAL domain-like"/>
    <property type="match status" value="1"/>
</dbReference>
<proteinExistence type="predicted"/>
<comment type="caution">
    <text evidence="4">The sequence shown here is derived from an EMBL/GenBank/DDBJ whole genome shotgun (WGS) entry which is preliminary data.</text>
</comment>
<dbReference type="PANTHER" id="PTHR44757:SF2">
    <property type="entry name" value="BIOFILM ARCHITECTURE MAINTENANCE PROTEIN MBAA"/>
    <property type="match status" value="1"/>
</dbReference>
<dbReference type="Pfam" id="PF05228">
    <property type="entry name" value="CHASE4"/>
    <property type="match status" value="1"/>
</dbReference>
<dbReference type="PROSITE" id="PS50883">
    <property type="entry name" value="EAL"/>
    <property type="match status" value="1"/>
</dbReference>
<dbReference type="InterPro" id="IPR000160">
    <property type="entry name" value="GGDEF_dom"/>
</dbReference>
<dbReference type="CDD" id="cd01948">
    <property type="entry name" value="EAL"/>
    <property type="match status" value="1"/>
</dbReference>
<feature type="transmembrane region" description="Helical" evidence="1">
    <location>
        <begin position="257"/>
        <end position="275"/>
    </location>
</feature>
<gene>
    <name evidence="4" type="ORF">BJF93_08530</name>
</gene>
<evidence type="ECO:0000256" key="1">
    <source>
        <dbReference type="SAM" id="Phobius"/>
    </source>
</evidence>
<dbReference type="OrthoDB" id="9814202at2"/>
<evidence type="ECO:0000313" key="5">
    <source>
        <dbReference type="Proteomes" id="UP000186364"/>
    </source>
</evidence>
<dbReference type="Gene3D" id="3.30.70.270">
    <property type="match status" value="1"/>
</dbReference>
<dbReference type="InterPro" id="IPR043128">
    <property type="entry name" value="Rev_trsase/Diguanyl_cyclase"/>
</dbReference>
<dbReference type="CDD" id="cd01949">
    <property type="entry name" value="GGDEF"/>
    <property type="match status" value="1"/>
</dbReference>
<dbReference type="InterPro" id="IPR035919">
    <property type="entry name" value="EAL_sf"/>
</dbReference>
<dbReference type="InterPro" id="IPR052155">
    <property type="entry name" value="Biofilm_reg_signaling"/>
</dbReference>
<dbReference type="InterPro" id="IPR001633">
    <property type="entry name" value="EAL_dom"/>
</dbReference>
<protein>
    <submittedName>
        <fullName evidence="4">Uncharacterized protein</fullName>
    </submittedName>
</protein>
<feature type="domain" description="EAL" evidence="2">
    <location>
        <begin position="455"/>
        <end position="698"/>
    </location>
</feature>
<evidence type="ECO:0000259" key="2">
    <source>
        <dbReference type="PROSITE" id="PS50883"/>
    </source>
</evidence>
<sequence>MRRVEKTAPVRQSRPVIWAAAFMLAVAGLMALLSADVISTMRNAADEIDAKRSVNAVNAAILSVKTRLGATLRDNAIWDDAYAGVNTENSDSWILENWGSVSVNYPLYDGVAVLDQEGQQVGAYLKGNPVQAITLFGPDLLVQSRAAALNPDANPIVNFYPSAEGVTMIATLAIQPDNYKAGPASTKTLSFFKMLDSRFIKAVAEDFQVEGLVLRPERAGGELNLALHDLRAKPIGYLNWPPKRPGTAVYTRIQPQLVAILSLFALFFVVVVTSARLEIRKIRGFAEKADHDATHDDLTGLLNRSGLSRAIAELPEGPAVLHLIDLDGFKSVNDSWGHAVGDELLRLVGAKLKVVRPDVVVTARLGGDEFAIVQLGKRDPAALGIALIKEISRPLPVEGRTVEIGASIGFAQIVQGIPALEIVRRADMALYRAKEDGRGRVVAFDDELDIERQETKAAEDRLKQALAQGDITVVYQPLVSARDGRLTGVEALARWPAAPDGIGPEIFIPLAEKSGLIDSLFFTVLCQAVEGVKVWPDLELSVNISPIQLCNPEFGKRVAAVIADEAFAADRLILEVTEGVLIAQPEQARRAIDGLRAIGVRFAMDDFGAGHASIGMLRHFGFEKVKIDRSVVALQDPVLLKAIIELAAALQIPVTAEGIETEEQARLAREAGCEQLQGYLVGAPLSLDELIALKDGVQRRTGTSRH</sequence>
<keyword evidence="5" id="KW-1185">Reference proteome</keyword>
<dbReference type="PANTHER" id="PTHR44757">
    <property type="entry name" value="DIGUANYLATE CYCLASE DGCP"/>
    <property type="match status" value="1"/>
</dbReference>
<dbReference type="SMART" id="SM00052">
    <property type="entry name" value="EAL"/>
    <property type="match status" value="1"/>
</dbReference>